<dbReference type="OrthoDB" id="9787373at2"/>
<dbReference type="Pfam" id="PF07940">
    <property type="entry name" value="Hepar_II_III_C"/>
    <property type="match status" value="1"/>
</dbReference>
<dbReference type="Proteomes" id="UP000229498">
    <property type="component" value="Unassembled WGS sequence"/>
</dbReference>
<organism evidence="3 4">
    <name type="scientific">Minwuia thermotolerans</name>
    <dbReference type="NCBI Taxonomy" id="2056226"/>
    <lineage>
        <taxon>Bacteria</taxon>
        <taxon>Pseudomonadati</taxon>
        <taxon>Pseudomonadota</taxon>
        <taxon>Alphaproteobacteria</taxon>
        <taxon>Minwuiales</taxon>
        <taxon>Minwuiaceae</taxon>
        <taxon>Minwuia</taxon>
    </lineage>
</organism>
<comment type="subcellular location">
    <subcellularLocation>
        <location evidence="1">Cell envelope</location>
    </subcellularLocation>
</comment>
<reference evidence="3 4" key="1">
    <citation type="submission" date="2017-11" db="EMBL/GenBank/DDBJ databases">
        <title>Draft genome sequence of Rhizobiales bacterium SY3-13.</title>
        <authorList>
            <person name="Sun C."/>
        </authorList>
    </citation>
    <scope>NUCLEOTIDE SEQUENCE [LARGE SCALE GENOMIC DNA]</scope>
    <source>
        <strain evidence="3 4">SY3-13</strain>
    </source>
</reference>
<proteinExistence type="predicted"/>
<evidence type="ECO:0000313" key="3">
    <source>
        <dbReference type="EMBL" id="PJK30032.1"/>
    </source>
</evidence>
<sequence length="549" mass="59733">MRGVRDIIYGSALYRMSLRGRFHHGLAFQPADPWDGDAARANELFRGIYSFGGEVVDVGPSTPWPGHRGSESWRAALQGFDWLRDFRAAGGDAAERAARSLAGAWLTHCGQYEAFAWRPDILSRRLINWCLNADLLIRNAELTYRSNLLRSLGRQARHLARTADKAPPGPPAIKAAAGLALLGYCLPESRAYAETGLRLLTDQTQRQIHSDGGHVSRDPELLHAVLQDLVLLKRVMMEVGEPPPEPLVHAVDRITPTLRMFRHGDGGLALFNGATEGDPAAIEVTIKRSGVRGRPNLSAPRTGFERMEGGRTVVVADFGGPHPEAGVGHAGLLSFELSHRRERIVVNSGSARPPAAQWSKALASTAAHSTLTVADTNAIAVPEAGRKRRRRMAAEATRTESTDATWLEMSHDGYRGSFGLVHRRRLYLDATGGDFRGEDVLEPLERRTGQPTPFAIRFHLHPLVRASLSQGGTAVILSLKSGRGWRFRVAGAAPQLEESIHLGDGSPRRSTQIVLAGSLAEESVAVQWAFGLIDGPEGQEEAAQEGLEL</sequence>
<name>A0A2M9G2T3_9PROT</name>
<accession>A0A2M9G2T3</accession>
<comment type="caution">
    <text evidence="3">The sequence shown here is derived from an EMBL/GenBank/DDBJ whole genome shotgun (WGS) entry which is preliminary data.</text>
</comment>
<dbReference type="EMBL" id="PHIG01000031">
    <property type="protein sequence ID" value="PJK30032.1"/>
    <property type="molecule type" value="Genomic_DNA"/>
</dbReference>
<protein>
    <recommendedName>
        <fullName evidence="2">Heparinase II/III-like C-terminal domain-containing protein</fullName>
    </recommendedName>
</protein>
<evidence type="ECO:0000313" key="4">
    <source>
        <dbReference type="Proteomes" id="UP000229498"/>
    </source>
</evidence>
<dbReference type="InterPro" id="IPR012480">
    <property type="entry name" value="Hepar_II_III_C"/>
</dbReference>
<dbReference type="GO" id="GO:0030313">
    <property type="term" value="C:cell envelope"/>
    <property type="evidence" value="ECO:0007669"/>
    <property type="project" value="UniProtKB-SubCell"/>
</dbReference>
<dbReference type="Gene3D" id="2.70.98.70">
    <property type="match status" value="1"/>
</dbReference>
<dbReference type="InterPro" id="IPR008929">
    <property type="entry name" value="Chondroitin_lyas"/>
</dbReference>
<dbReference type="RefSeq" id="WP_109793306.1">
    <property type="nucleotide sequence ID" value="NZ_PHIG01000031.1"/>
</dbReference>
<evidence type="ECO:0000259" key="2">
    <source>
        <dbReference type="Pfam" id="PF07940"/>
    </source>
</evidence>
<evidence type="ECO:0000256" key="1">
    <source>
        <dbReference type="ARBA" id="ARBA00004196"/>
    </source>
</evidence>
<keyword evidence="4" id="KW-1185">Reference proteome</keyword>
<dbReference type="GO" id="GO:0016829">
    <property type="term" value="F:lyase activity"/>
    <property type="evidence" value="ECO:0007669"/>
    <property type="project" value="InterPro"/>
</dbReference>
<gene>
    <name evidence="3" type="ORF">CVT23_09735</name>
</gene>
<dbReference type="AlphaFoldDB" id="A0A2M9G2T3"/>
<feature type="domain" description="Heparinase II/III-like C-terminal" evidence="2">
    <location>
        <begin position="293"/>
        <end position="528"/>
    </location>
</feature>
<dbReference type="Gene3D" id="1.50.10.100">
    <property type="entry name" value="Chondroitin AC/alginate lyase"/>
    <property type="match status" value="1"/>
</dbReference>